<dbReference type="GO" id="GO:0000976">
    <property type="term" value="F:transcription cis-regulatory region binding"/>
    <property type="evidence" value="ECO:0007669"/>
    <property type="project" value="TreeGrafter"/>
</dbReference>
<dbReference type="InterPro" id="IPR011006">
    <property type="entry name" value="CheY-like_superfamily"/>
</dbReference>
<dbReference type="SUPFAM" id="SSF52172">
    <property type="entry name" value="CheY-like"/>
    <property type="match status" value="1"/>
</dbReference>
<evidence type="ECO:0000313" key="10">
    <source>
        <dbReference type="EMBL" id="TPE52388.1"/>
    </source>
</evidence>
<evidence type="ECO:0000256" key="7">
    <source>
        <dbReference type="PROSITE-ProRule" id="PRU01091"/>
    </source>
</evidence>
<dbReference type="GO" id="GO:0000156">
    <property type="term" value="F:phosphorelay response regulator activity"/>
    <property type="evidence" value="ECO:0007669"/>
    <property type="project" value="TreeGrafter"/>
</dbReference>
<dbReference type="GO" id="GO:0006355">
    <property type="term" value="P:regulation of DNA-templated transcription"/>
    <property type="evidence" value="ECO:0007669"/>
    <property type="project" value="InterPro"/>
</dbReference>
<keyword evidence="11" id="KW-1185">Reference proteome</keyword>
<evidence type="ECO:0000256" key="1">
    <source>
        <dbReference type="ARBA" id="ARBA00022553"/>
    </source>
</evidence>
<keyword evidence="4 7" id="KW-0238">DNA-binding</keyword>
<proteinExistence type="predicted"/>
<keyword evidence="2" id="KW-0902">Two-component regulatory system</keyword>
<evidence type="ECO:0000313" key="11">
    <source>
        <dbReference type="Proteomes" id="UP000315901"/>
    </source>
</evidence>
<dbReference type="PANTHER" id="PTHR48111:SF76">
    <property type="entry name" value="TWO-COMPONENT RESPONSE REGULATOR"/>
    <property type="match status" value="1"/>
</dbReference>
<dbReference type="Gene3D" id="1.10.10.10">
    <property type="entry name" value="Winged helix-like DNA-binding domain superfamily/Winged helix DNA-binding domain"/>
    <property type="match status" value="1"/>
</dbReference>
<protein>
    <submittedName>
        <fullName evidence="10">Response regulator transcription factor</fullName>
    </submittedName>
</protein>
<dbReference type="CDD" id="cd00383">
    <property type="entry name" value="trans_reg_C"/>
    <property type="match status" value="1"/>
</dbReference>
<gene>
    <name evidence="10" type="ORF">FJM67_08085</name>
</gene>
<sequence>MKILYAEDDLETATFVQGALTQAGHSVDVVGDGRHALAQASLQKYDLYVFDRMMPGLDGLAVIKALRAADDSTPAIFLTGLGSVDERVSGLKSGADDYLVKPFSMAELMARIEALARRPQIKAETTQLDLGGLQVKLLSHEVYRDGLKIDLQPKEYALLVYLMERPDRVQTRSMILEAVWNINFDPKTSVVETHISRLRAKVDKPFGTRNIQTLHGSGYVFKSM</sequence>
<dbReference type="PROSITE" id="PS51755">
    <property type="entry name" value="OMPR_PHOB"/>
    <property type="match status" value="1"/>
</dbReference>
<dbReference type="GO" id="GO:0032993">
    <property type="term" value="C:protein-DNA complex"/>
    <property type="evidence" value="ECO:0007669"/>
    <property type="project" value="TreeGrafter"/>
</dbReference>
<dbReference type="SMART" id="SM00448">
    <property type="entry name" value="REC"/>
    <property type="match status" value="1"/>
</dbReference>
<evidence type="ECO:0000256" key="5">
    <source>
        <dbReference type="ARBA" id="ARBA00023163"/>
    </source>
</evidence>
<evidence type="ECO:0000256" key="6">
    <source>
        <dbReference type="PROSITE-ProRule" id="PRU00169"/>
    </source>
</evidence>
<evidence type="ECO:0000259" key="9">
    <source>
        <dbReference type="PROSITE" id="PS51755"/>
    </source>
</evidence>
<accession>A0A501WSP7</accession>
<evidence type="ECO:0000259" key="8">
    <source>
        <dbReference type="PROSITE" id="PS50110"/>
    </source>
</evidence>
<dbReference type="Gene3D" id="6.10.250.690">
    <property type="match status" value="1"/>
</dbReference>
<dbReference type="InterPro" id="IPR001789">
    <property type="entry name" value="Sig_transdc_resp-reg_receiver"/>
</dbReference>
<keyword evidence="1 6" id="KW-0597">Phosphoprotein</keyword>
<feature type="domain" description="Response regulatory" evidence="8">
    <location>
        <begin position="2"/>
        <end position="116"/>
    </location>
</feature>
<evidence type="ECO:0000256" key="3">
    <source>
        <dbReference type="ARBA" id="ARBA00023015"/>
    </source>
</evidence>
<dbReference type="SMART" id="SM00862">
    <property type="entry name" value="Trans_reg_C"/>
    <property type="match status" value="1"/>
</dbReference>
<feature type="DNA-binding region" description="OmpR/PhoB-type" evidence="7">
    <location>
        <begin position="125"/>
        <end position="223"/>
    </location>
</feature>
<dbReference type="OrthoDB" id="9802426at2"/>
<dbReference type="Pfam" id="PF00072">
    <property type="entry name" value="Response_reg"/>
    <property type="match status" value="1"/>
</dbReference>
<reference evidence="10 11" key="1">
    <citation type="submission" date="2019-06" db="EMBL/GenBank/DDBJ databases">
        <title>A novel bacterium of genus Marinomonas, isolated from coastal sand.</title>
        <authorList>
            <person name="Huang H."/>
            <person name="Mo K."/>
            <person name="Hu Y."/>
        </authorList>
    </citation>
    <scope>NUCLEOTIDE SEQUENCE [LARGE SCALE GENOMIC DNA]</scope>
    <source>
        <strain evidence="10 11">HB171799</strain>
    </source>
</reference>
<dbReference type="InterPro" id="IPR036388">
    <property type="entry name" value="WH-like_DNA-bd_sf"/>
</dbReference>
<dbReference type="RefSeq" id="WP_140588289.1">
    <property type="nucleotide sequence ID" value="NZ_VFRR01000012.1"/>
</dbReference>
<dbReference type="Proteomes" id="UP000315901">
    <property type="component" value="Unassembled WGS sequence"/>
</dbReference>
<dbReference type="InterPro" id="IPR039420">
    <property type="entry name" value="WalR-like"/>
</dbReference>
<feature type="domain" description="OmpR/PhoB-type" evidence="9">
    <location>
        <begin position="125"/>
        <end position="223"/>
    </location>
</feature>
<dbReference type="FunFam" id="1.10.10.10:FF:000005">
    <property type="entry name" value="Two-component system response regulator"/>
    <property type="match status" value="1"/>
</dbReference>
<dbReference type="PANTHER" id="PTHR48111">
    <property type="entry name" value="REGULATOR OF RPOS"/>
    <property type="match status" value="1"/>
</dbReference>
<dbReference type="Gene3D" id="3.40.50.2300">
    <property type="match status" value="1"/>
</dbReference>
<keyword evidence="5" id="KW-0804">Transcription</keyword>
<organism evidence="10 11">
    <name type="scientific">Maribrevibacterium harenarium</name>
    <dbReference type="NCBI Taxonomy" id="2589817"/>
    <lineage>
        <taxon>Bacteria</taxon>
        <taxon>Pseudomonadati</taxon>
        <taxon>Pseudomonadota</taxon>
        <taxon>Gammaproteobacteria</taxon>
        <taxon>Oceanospirillales</taxon>
        <taxon>Oceanospirillaceae</taxon>
        <taxon>Maribrevibacterium</taxon>
    </lineage>
</organism>
<dbReference type="AlphaFoldDB" id="A0A501WSP7"/>
<comment type="caution">
    <text evidence="10">The sequence shown here is derived from an EMBL/GenBank/DDBJ whole genome shotgun (WGS) entry which is preliminary data.</text>
</comment>
<feature type="modified residue" description="4-aspartylphosphate" evidence="6">
    <location>
        <position position="51"/>
    </location>
</feature>
<evidence type="ECO:0000256" key="4">
    <source>
        <dbReference type="ARBA" id="ARBA00023125"/>
    </source>
</evidence>
<name>A0A501WSP7_9GAMM</name>
<dbReference type="PROSITE" id="PS50110">
    <property type="entry name" value="RESPONSE_REGULATORY"/>
    <property type="match status" value="1"/>
</dbReference>
<evidence type="ECO:0000256" key="2">
    <source>
        <dbReference type="ARBA" id="ARBA00023012"/>
    </source>
</evidence>
<dbReference type="GO" id="GO:0005829">
    <property type="term" value="C:cytosol"/>
    <property type="evidence" value="ECO:0007669"/>
    <property type="project" value="TreeGrafter"/>
</dbReference>
<dbReference type="Pfam" id="PF00486">
    <property type="entry name" value="Trans_reg_C"/>
    <property type="match status" value="1"/>
</dbReference>
<dbReference type="InterPro" id="IPR001867">
    <property type="entry name" value="OmpR/PhoB-type_DNA-bd"/>
</dbReference>
<keyword evidence="3" id="KW-0805">Transcription regulation</keyword>
<dbReference type="EMBL" id="VFRR01000012">
    <property type="protein sequence ID" value="TPE52388.1"/>
    <property type="molecule type" value="Genomic_DNA"/>
</dbReference>